<reference evidence="4 5" key="1">
    <citation type="submission" date="2024-02" db="EMBL/GenBank/DDBJ databases">
        <title>The Genome Sequence of Enterococcus sp. DIV0159.</title>
        <authorList>
            <person name="Earl A."/>
            <person name="Manson A."/>
            <person name="Gilmore M."/>
            <person name="Sanders J."/>
            <person name="Shea T."/>
            <person name="Howe W."/>
            <person name="Livny J."/>
            <person name="Cuomo C."/>
            <person name="Neafsey D."/>
            <person name="Birren B."/>
        </authorList>
    </citation>
    <scope>NUCLEOTIDE SEQUENCE [LARGE SCALE GENOMIC DNA]</scope>
    <source>
        <strain evidence="4 5">665A</strain>
    </source>
</reference>
<keyword evidence="2" id="KW-0804">Transcription</keyword>
<name>A0ABV0EL57_9ENTE</name>
<feature type="domain" description="Mga helix-turn-helix" evidence="3">
    <location>
        <begin position="89"/>
        <end position="168"/>
    </location>
</feature>
<evidence type="ECO:0000256" key="1">
    <source>
        <dbReference type="ARBA" id="ARBA00023015"/>
    </source>
</evidence>
<evidence type="ECO:0000259" key="3">
    <source>
        <dbReference type="Pfam" id="PF05043"/>
    </source>
</evidence>
<gene>
    <name evidence="4" type="ORF">JZO67_001309</name>
</gene>
<dbReference type="PANTHER" id="PTHR30185">
    <property type="entry name" value="CRYPTIC BETA-GLUCOSIDE BGL OPERON ANTITERMINATOR"/>
    <property type="match status" value="1"/>
</dbReference>
<proteinExistence type="predicted"/>
<dbReference type="Proteomes" id="UP000664357">
    <property type="component" value="Unassembled WGS sequence"/>
</dbReference>
<dbReference type="InterPro" id="IPR050661">
    <property type="entry name" value="BglG_antiterminators"/>
</dbReference>
<dbReference type="InterPro" id="IPR007737">
    <property type="entry name" value="Mga_HTH"/>
</dbReference>
<comment type="caution">
    <text evidence="4">The sequence shown here is derived from an EMBL/GenBank/DDBJ whole genome shotgun (WGS) entry which is preliminary data.</text>
</comment>
<dbReference type="PANTHER" id="PTHR30185:SF13">
    <property type="entry name" value="LICABCH OPERON REGULATOR-RELATED"/>
    <property type="match status" value="1"/>
</dbReference>
<keyword evidence="1" id="KW-0805">Transcription regulation</keyword>
<sequence length="494" mass="59763">MQVELFKLLENRNKFCYKIIELFQVEQDWVEVQTVSTNLEISERSVQRYFHYLDETIEEYNQTNNKHVKFFYEKFKGIKLEFSDSSVEQLKIHLACNDENLQLLLDLCLLKTDYIKKYSEKKFISIYSIKQSVKKINQLLSSFNLTVDANKLEFVGEEKTVRFFCYIFLWTLFKNGNWPFEYIDEDRLHRTVDHVEDRFGYCFTAVHRKKIAYFIAVCLLRSKKKFFIVDTENWDQYINFSAFRRKELVKTVERDHQVFEENEFMYIFVILEMTHWMYRPGKVKDLILEHHQTRNTDVYVATNLAFKKFQKDFFEIPNGMQEIFYTFFFCTHLQSRIFPGIYFDLDDFTSLGESGFPKNLTMKLKEFIREMKVLSQLEIFDEEELLLKRYLLLFSYFEYWSSFEPKVEIAIDADLSFLVRERMRKMIQNHFDRRYNLEVIISNPSLKRNCLVVTNMPSINDTNTGNICVVDPPLRQKDFLIIEKRVDKLLRELY</sequence>
<organism evidence="4 5">
    <name type="scientific">Candidatus Enterococcus ferrettii</name>
    <dbReference type="NCBI Taxonomy" id="2815324"/>
    <lineage>
        <taxon>Bacteria</taxon>
        <taxon>Bacillati</taxon>
        <taxon>Bacillota</taxon>
        <taxon>Bacilli</taxon>
        <taxon>Lactobacillales</taxon>
        <taxon>Enterococcaceae</taxon>
        <taxon>Enterococcus</taxon>
    </lineage>
</organism>
<protein>
    <recommendedName>
        <fullName evidence="3">Mga helix-turn-helix domain-containing protein</fullName>
    </recommendedName>
</protein>
<evidence type="ECO:0000313" key="5">
    <source>
        <dbReference type="Proteomes" id="UP000664357"/>
    </source>
</evidence>
<evidence type="ECO:0000313" key="4">
    <source>
        <dbReference type="EMBL" id="MEO1769358.1"/>
    </source>
</evidence>
<evidence type="ECO:0000256" key="2">
    <source>
        <dbReference type="ARBA" id="ARBA00023163"/>
    </source>
</evidence>
<keyword evidence="5" id="KW-1185">Reference proteome</keyword>
<dbReference type="EMBL" id="JAFREL020000001">
    <property type="protein sequence ID" value="MEO1769358.1"/>
    <property type="molecule type" value="Genomic_DNA"/>
</dbReference>
<dbReference type="Pfam" id="PF05043">
    <property type="entry name" value="Mga"/>
    <property type="match status" value="1"/>
</dbReference>
<dbReference type="RefSeq" id="WP_347298800.1">
    <property type="nucleotide sequence ID" value="NZ_JAFREL020000001.1"/>
</dbReference>
<accession>A0ABV0EL57</accession>